<reference evidence="2 3" key="1">
    <citation type="journal article" date="2023" name="Plants (Basel)">
        <title>Bridging the Gap: Combining Genomics and Transcriptomics Approaches to Understand Stylosanthes scabra, an Orphan Legume from the Brazilian Caatinga.</title>
        <authorList>
            <person name="Ferreira-Neto J.R.C."/>
            <person name="da Silva M.D."/>
            <person name="Binneck E."/>
            <person name="de Melo N.F."/>
            <person name="da Silva R.H."/>
            <person name="de Melo A.L.T.M."/>
            <person name="Pandolfi V."/>
            <person name="Bustamante F.O."/>
            <person name="Brasileiro-Vidal A.C."/>
            <person name="Benko-Iseppon A.M."/>
        </authorList>
    </citation>
    <scope>NUCLEOTIDE SEQUENCE [LARGE SCALE GENOMIC DNA]</scope>
    <source>
        <tissue evidence="2">Leaves</tissue>
    </source>
</reference>
<protein>
    <recommendedName>
        <fullName evidence="1">DUF4283 domain-containing protein</fullName>
    </recommendedName>
</protein>
<dbReference type="PANTHER" id="PTHR31286:SF178">
    <property type="entry name" value="DUF4283 DOMAIN-CONTAINING PROTEIN"/>
    <property type="match status" value="1"/>
</dbReference>
<gene>
    <name evidence="2" type="ORF">PIB30_035952</name>
</gene>
<dbReference type="EMBL" id="JASCZI010000174">
    <property type="protein sequence ID" value="MED6109684.1"/>
    <property type="molecule type" value="Genomic_DNA"/>
</dbReference>
<accession>A0ABU6QEM0</accession>
<dbReference type="Proteomes" id="UP001341840">
    <property type="component" value="Unassembled WGS sequence"/>
</dbReference>
<dbReference type="InterPro" id="IPR040256">
    <property type="entry name" value="At4g02000-like"/>
</dbReference>
<dbReference type="PANTHER" id="PTHR31286">
    <property type="entry name" value="GLYCINE-RICH CELL WALL STRUCTURAL PROTEIN 1.8-LIKE"/>
    <property type="match status" value="1"/>
</dbReference>
<feature type="domain" description="DUF4283" evidence="1">
    <location>
        <begin position="35"/>
        <end position="114"/>
    </location>
</feature>
<sequence length="152" mass="17627">MANPLIPSKSIPVSHEEEEEPIIMLDRYDITVGVERCTRSLIGRLLADRSFSAGTIEAALGSIWRHPDGFKVLNRGGNIFQFFFSEERDVIRIERGAPWLFKNYILNLQRWKENRPIEEAEFIHVPLWIQLWGLPEHYKTKELGFKLGSSFG</sequence>
<evidence type="ECO:0000313" key="3">
    <source>
        <dbReference type="Proteomes" id="UP001341840"/>
    </source>
</evidence>
<comment type="caution">
    <text evidence="2">The sequence shown here is derived from an EMBL/GenBank/DDBJ whole genome shotgun (WGS) entry which is preliminary data.</text>
</comment>
<evidence type="ECO:0000313" key="2">
    <source>
        <dbReference type="EMBL" id="MED6109684.1"/>
    </source>
</evidence>
<name>A0ABU6QEM0_9FABA</name>
<organism evidence="2 3">
    <name type="scientific">Stylosanthes scabra</name>
    <dbReference type="NCBI Taxonomy" id="79078"/>
    <lineage>
        <taxon>Eukaryota</taxon>
        <taxon>Viridiplantae</taxon>
        <taxon>Streptophyta</taxon>
        <taxon>Embryophyta</taxon>
        <taxon>Tracheophyta</taxon>
        <taxon>Spermatophyta</taxon>
        <taxon>Magnoliopsida</taxon>
        <taxon>eudicotyledons</taxon>
        <taxon>Gunneridae</taxon>
        <taxon>Pentapetalae</taxon>
        <taxon>rosids</taxon>
        <taxon>fabids</taxon>
        <taxon>Fabales</taxon>
        <taxon>Fabaceae</taxon>
        <taxon>Papilionoideae</taxon>
        <taxon>50 kb inversion clade</taxon>
        <taxon>dalbergioids sensu lato</taxon>
        <taxon>Dalbergieae</taxon>
        <taxon>Pterocarpus clade</taxon>
        <taxon>Stylosanthes</taxon>
    </lineage>
</organism>
<dbReference type="InterPro" id="IPR025558">
    <property type="entry name" value="DUF4283"/>
</dbReference>
<keyword evidence="3" id="KW-1185">Reference proteome</keyword>
<proteinExistence type="predicted"/>
<dbReference type="Pfam" id="PF14111">
    <property type="entry name" value="DUF4283"/>
    <property type="match status" value="1"/>
</dbReference>
<evidence type="ECO:0000259" key="1">
    <source>
        <dbReference type="Pfam" id="PF14111"/>
    </source>
</evidence>